<evidence type="ECO:0000313" key="3">
    <source>
        <dbReference type="Proteomes" id="UP001271007"/>
    </source>
</evidence>
<feature type="compositionally biased region" description="Low complexity" evidence="1">
    <location>
        <begin position="542"/>
        <end position="551"/>
    </location>
</feature>
<reference evidence="2" key="1">
    <citation type="submission" date="2023-04" db="EMBL/GenBank/DDBJ databases">
        <title>Black Yeasts Isolated from many extreme environments.</title>
        <authorList>
            <person name="Coleine C."/>
            <person name="Stajich J.E."/>
            <person name="Selbmann L."/>
        </authorList>
    </citation>
    <scope>NUCLEOTIDE SEQUENCE</scope>
    <source>
        <strain evidence="2">CCFEE 5312</strain>
    </source>
</reference>
<comment type="caution">
    <text evidence="2">The sequence shown here is derived from an EMBL/GenBank/DDBJ whole genome shotgun (WGS) entry which is preliminary data.</text>
</comment>
<name>A0AAJ0G644_9PEZI</name>
<feature type="compositionally biased region" description="Polar residues" evidence="1">
    <location>
        <begin position="198"/>
        <end position="208"/>
    </location>
</feature>
<dbReference type="Proteomes" id="UP001271007">
    <property type="component" value="Unassembled WGS sequence"/>
</dbReference>
<feature type="region of interest" description="Disordered" evidence="1">
    <location>
        <begin position="480"/>
        <end position="577"/>
    </location>
</feature>
<feature type="compositionally biased region" description="Polar residues" evidence="1">
    <location>
        <begin position="256"/>
        <end position="265"/>
    </location>
</feature>
<keyword evidence="3" id="KW-1185">Reference proteome</keyword>
<evidence type="ECO:0000256" key="1">
    <source>
        <dbReference type="SAM" id="MobiDB-lite"/>
    </source>
</evidence>
<accession>A0AAJ0G644</accession>
<feature type="compositionally biased region" description="Polar residues" evidence="1">
    <location>
        <begin position="429"/>
        <end position="440"/>
    </location>
</feature>
<gene>
    <name evidence="2" type="ORF">LTR09_008713</name>
</gene>
<organism evidence="2 3">
    <name type="scientific">Extremus antarcticus</name>
    <dbReference type="NCBI Taxonomy" id="702011"/>
    <lineage>
        <taxon>Eukaryota</taxon>
        <taxon>Fungi</taxon>
        <taxon>Dikarya</taxon>
        <taxon>Ascomycota</taxon>
        <taxon>Pezizomycotina</taxon>
        <taxon>Dothideomycetes</taxon>
        <taxon>Dothideomycetidae</taxon>
        <taxon>Mycosphaerellales</taxon>
        <taxon>Extremaceae</taxon>
        <taxon>Extremus</taxon>
    </lineage>
</organism>
<proteinExistence type="predicted"/>
<sequence>MLATLTSDEAAGVGGQADGPVAGDGAEQSRRPSSPQRFVDANGVPIRIPKLAVRNRGPPDEANPMERPSIMMAYPRNEGRGSGPPSSRSSQSTSTPSSRNPSEDALPTQRSLALRNEQGSSTQTQPLKKKKKGGVLGFLTLKEPSTSAWEEFAEAEKQKARQKGTKPLAAGLPGVSSQKLPDYVPKVNSKWDGLPNSAKRTSIDSSKASSHRHRGSTFSTSTRRTDWTAVTSNSAGSAEARRAFGNPLQSPKFPDRSSTQPNTPWSPDDWRVSVSESARQSLAHGLQQQPIEESEENRPQTFLLPPSPEGHDKILLPDLPAALSPLTPLTPPELEFDDVQYLRGFNARMSQESEKATEMPATPPGVKTNAEPILVGIHYPELDSTNCSASIDFDQPPSPESKMSTAEPPTFTEFIRRNPDNFSRPRSRLATTPQSENVPSLSIDEVAEQPSWFGDVPVSPTLTNDSGRIDPFLTDTFASHSRETGHIPQRVASTVNHTPRRPLDTLAETDDTETSDEDDEDESADETPYTEEPDFSDDSPETARPTPAATTQHRPVRRSNSQASLAPSYAPSVMSEHWHMTPKERLGLGSKVRKSAVCLGRLRKT</sequence>
<feature type="region of interest" description="Disordered" evidence="1">
    <location>
        <begin position="1"/>
        <end position="314"/>
    </location>
</feature>
<dbReference type="AlphaFoldDB" id="A0AAJ0G644"/>
<dbReference type="EMBL" id="JAWDJX010000035">
    <property type="protein sequence ID" value="KAK3050058.1"/>
    <property type="molecule type" value="Genomic_DNA"/>
</dbReference>
<feature type="region of interest" description="Disordered" evidence="1">
    <location>
        <begin position="392"/>
        <end position="443"/>
    </location>
</feature>
<feature type="compositionally biased region" description="Low complexity" evidence="1">
    <location>
        <begin position="83"/>
        <end position="100"/>
    </location>
</feature>
<feature type="compositionally biased region" description="Acidic residues" evidence="1">
    <location>
        <begin position="507"/>
        <end position="540"/>
    </location>
</feature>
<evidence type="ECO:0000313" key="2">
    <source>
        <dbReference type="EMBL" id="KAK3050058.1"/>
    </source>
</evidence>
<feature type="compositionally biased region" description="Polar residues" evidence="1">
    <location>
        <begin position="117"/>
        <end position="126"/>
    </location>
</feature>
<feature type="compositionally biased region" description="Polar residues" evidence="1">
    <location>
        <begin position="274"/>
        <end position="291"/>
    </location>
</feature>
<protein>
    <submittedName>
        <fullName evidence="2">Uncharacterized protein</fullName>
    </submittedName>
</protein>